<sequence length="725" mass="82666">MSMEIEEVVDDEIKDVKGKKLSENEIKDLKGKKLSGRKLRRYDSLDIEANAIPDRQCQGSKFSFSFPLAYSETFILNLASFCLMALGWVTILKLAFQSIGIVYGDIGTSPLYAYSSTYFNGVKHKDDILGVLSLTYYTLFFIPLIKYVFIALRANDNGEGGTFALYSKLCRYDKVGMLPSQQAEDRDVSNYELKLPSNRQHLASKRFGTEKVGYIFAPILTIWFLFIGGIGLFNFFKHDPSVIKAFNPMYIIYYFKRNKKDAWISLGGIILCTTGAEALFADVGHFSVLSIQISACCVVFPSIVLAYTGQAAYLRKHSLDTADAFYKSVPGPVYWYMFVVAVLAAIIASQALISASFSIIQQSLSLGCFPRVKIVHTSSKYEGQVYIPEINYLLMLACVGLTLGFKDPVKIGNAYGIAVLFVMSITSALLVLVMLMIWKTNFIWVIAYVFTIYFLELLYLTSVLYKFTEGGYLPLAISALLMTVMYVWNYVYRKKYTYELDNKISSENLREIVANVNSHRLPGIALFYSDLVQGIPPIFRHYVDNVPSVHSVLIFLPISKVLPEERFRFRLVNPRELGVFRCFVRYGYTDLHELESFERTLVDRLKEFIGDELQISHVRPNNKVVPEGGESEDRMAIDEEVKKKQENKRKDAVKEEVELIEREYNAEIVHLLGKTEVVASKGSNFGRRILIDYAYNILKRNIRERDEVLNIPRKRLLKVGMTYEL</sequence>
<name>A0ACC2LJG3_PERAE</name>
<keyword evidence="2" id="KW-1185">Reference proteome</keyword>
<evidence type="ECO:0000313" key="2">
    <source>
        <dbReference type="Proteomes" id="UP001234297"/>
    </source>
</evidence>
<comment type="caution">
    <text evidence="1">The sequence shown here is derived from an EMBL/GenBank/DDBJ whole genome shotgun (WGS) entry which is preliminary data.</text>
</comment>
<organism evidence="1 2">
    <name type="scientific">Persea americana</name>
    <name type="common">Avocado</name>
    <dbReference type="NCBI Taxonomy" id="3435"/>
    <lineage>
        <taxon>Eukaryota</taxon>
        <taxon>Viridiplantae</taxon>
        <taxon>Streptophyta</taxon>
        <taxon>Embryophyta</taxon>
        <taxon>Tracheophyta</taxon>
        <taxon>Spermatophyta</taxon>
        <taxon>Magnoliopsida</taxon>
        <taxon>Magnoliidae</taxon>
        <taxon>Laurales</taxon>
        <taxon>Lauraceae</taxon>
        <taxon>Persea</taxon>
    </lineage>
</organism>
<gene>
    <name evidence="1" type="ORF">MRB53_026885</name>
</gene>
<evidence type="ECO:0000313" key="1">
    <source>
        <dbReference type="EMBL" id="KAJ8633549.1"/>
    </source>
</evidence>
<proteinExistence type="predicted"/>
<accession>A0ACC2LJG3</accession>
<dbReference type="Proteomes" id="UP001234297">
    <property type="component" value="Chromosome 8"/>
</dbReference>
<protein>
    <submittedName>
        <fullName evidence="1">Uncharacterized protein</fullName>
    </submittedName>
</protein>
<dbReference type="EMBL" id="CM056816">
    <property type="protein sequence ID" value="KAJ8633549.1"/>
    <property type="molecule type" value="Genomic_DNA"/>
</dbReference>
<reference evidence="1 2" key="1">
    <citation type="journal article" date="2022" name="Hortic Res">
        <title>A haplotype resolved chromosomal level avocado genome allows analysis of novel avocado genes.</title>
        <authorList>
            <person name="Nath O."/>
            <person name="Fletcher S.J."/>
            <person name="Hayward A."/>
            <person name="Shaw L.M."/>
            <person name="Masouleh A.K."/>
            <person name="Furtado A."/>
            <person name="Henry R.J."/>
            <person name="Mitter N."/>
        </authorList>
    </citation>
    <scope>NUCLEOTIDE SEQUENCE [LARGE SCALE GENOMIC DNA]</scope>
    <source>
        <strain evidence="2">cv. Hass</strain>
    </source>
</reference>